<dbReference type="Pfam" id="PF03961">
    <property type="entry name" value="FapA"/>
    <property type="match status" value="1"/>
</dbReference>
<comment type="caution">
    <text evidence="2">The sequence shown here is derived from an EMBL/GenBank/DDBJ whole genome shotgun (WGS) entry which is preliminary data.</text>
</comment>
<dbReference type="Pfam" id="PF20250">
    <property type="entry name" value="FapA_N"/>
    <property type="match status" value="1"/>
</dbReference>
<organism evidence="2 3">
    <name type="scientific">Selenomonas dianae</name>
    <dbReference type="NCBI Taxonomy" id="135079"/>
    <lineage>
        <taxon>Bacteria</taxon>
        <taxon>Bacillati</taxon>
        <taxon>Bacillota</taxon>
        <taxon>Negativicutes</taxon>
        <taxon>Selenomonadales</taxon>
        <taxon>Selenomonadaceae</taxon>
        <taxon>Selenomonas</taxon>
    </lineage>
</organism>
<name>A0ABN0T1K2_9FIRM</name>
<sequence>MDRTVGGMRDGFLLEIKEDGNYLTVYSEEEGRTLVDLTSLREHLAKENVTDYDLLQVARMVRAADGVREKLESAPEDGEENKIVPFRIEIARDKMSAAVRFDDAKGNLPPTAADILAALAEKEVVYGIDHAAIERGAARLTPFLAARGTPAIPGENARIERSYDPSIKGRPAVRAYDRVDYKDLNIFLKTHAGDVLAVRTPETPGTPGTNVLGAAVPPRPGKPAQLPQGKNTKIVNSNELVALIDGQIVDEGKKISVDPHLVIDSGVDVGTGNIDFAGSIEIKGDVESGFIVKATGDIEIQGMIGGAQVEGRNVIVHGGIRGMNIGKIRAAEDVSISFVEHANIEAGRDIFVNDVILHSEIRAGHHVLVEGRRGIITGGNVGAGESIRAKIFGNTFYVQTNLDVGVDPNLKHRYDTLFKECQTAIKRLTEVRFSLATLKKKPLMSLSERRREQLVEMTHEQFPLACKIKEMQEDLNRMQEELEQMQKGSVAASDVIYPGVNATINGVKKSVEEVLHHASLRVLDGKIAVGVL</sequence>
<evidence type="ECO:0000313" key="3">
    <source>
        <dbReference type="Proteomes" id="UP001500399"/>
    </source>
</evidence>
<dbReference type="PANTHER" id="PTHR38032:SF1">
    <property type="entry name" value="RNA-BINDING PROTEIN KHPB N-TERMINAL DOMAIN-CONTAINING PROTEIN"/>
    <property type="match status" value="1"/>
</dbReference>
<reference evidence="2 3" key="1">
    <citation type="journal article" date="2019" name="Int. J. Syst. Evol. Microbiol.">
        <title>The Global Catalogue of Microorganisms (GCM) 10K type strain sequencing project: providing services to taxonomists for standard genome sequencing and annotation.</title>
        <authorList>
            <consortium name="The Broad Institute Genomics Platform"/>
            <consortium name="The Broad Institute Genome Sequencing Center for Infectious Disease"/>
            <person name="Wu L."/>
            <person name="Ma J."/>
        </authorList>
    </citation>
    <scope>NUCLEOTIDE SEQUENCE [LARGE SCALE GENOMIC DNA]</scope>
    <source>
        <strain evidence="2 3">JCM 8542</strain>
    </source>
</reference>
<dbReference type="InterPro" id="IPR046865">
    <property type="entry name" value="FapA_b_solenoid"/>
</dbReference>
<dbReference type="EMBL" id="BAAACR010000008">
    <property type="protein sequence ID" value="GAA0209327.1"/>
    <property type="molecule type" value="Genomic_DNA"/>
</dbReference>
<keyword evidence="3" id="KW-1185">Reference proteome</keyword>
<evidence type="ECO:0000259" key="1">
    <source>
        <dbReference type="Pfam" id="PF20250"/>
    </source>
</evidence>
<dbReference type="PANTHER" id="PTHR38032">
    <property type="entry name" value="POLYMERASE-RELATED"/>
    <property type="match status" value="1"/>
</dbReference>
<evidence type="ECO:0000313" key="2">
    <source>
        <dbReference type="EMBL" id="GAA0209327.1"/>
    </source>
</evidence>
<dbReference type="RefSeq" id="WP_304986777.1">
    <property type="nucleotide sequence ID" value="NZ_BAAACR010000008.1"/>
</dbReference>
<protein>
    <recommendedName>
        <fullName evidence="1">Flagellar Assembly Protein A N-terminal region domain-containing protein</fullName>
    </recommendedName>
</protein>
<accession>A0ABN0T1K2</accession>
<dbReference type="Proteomes" id="UP001500399">
    <property type="component" value="Unassembled WGS sequence"/>
</dbReference>
<feature type="domain" description="Flagellar Assembly Protein A N-terminal region" evidence="1">
    <location>
        <begin position="86"/>
        <end position="251"/>
    </location>
</feature>
<proteinExistence type="predicted"/>
<gene>
    <name evidence="2" type="ORF">GCM10008919_10710</name>
</gene>
<dbReference type="InterPro" id="IPR005646">
    <property type="entry name" value="FapA"/>
</dbReference>
<dbReference type="InterPro" id="IPR046866">
    <property type="entry name" value="FapA_N"/>
</dbReference>